<dbReference type="SMART" id="SM00295">
    <property type="entry name" value="B41"/>
    <property type="match status" value="1"/>
</dbReference>
<evidence type="ECO:0000256" key="5">
    <source>
        <dbReference type="SAM" id="MobiDB-lite"/>
    </source>
</evidence>
<dbReference type="FunFam" id="2.30.29.30:FF:000002">
    <property type="entry name" value="Band 4.1-like protein 5 isoform 1"/>
    <property type="match status" value="1"/>
</dbReference>
<dbReference type="AlphaFoldDB" id="A0AAJ7SET6"/>
<dbReference type="SUPFAM" id="SSF47031">
    <property type="entry name" value="Second domain of FERM"/>
    <property type="match status" value="1"/>
</dbReference>
<dbReference type="FunFam" id="1.20.80.10:FF:000003">
    <property type="entry name" value="Tyrosine-protein phosphatase non-receptor type 4"/>
    <property type="match status" value="1"/>
</dbReference>
<dbReference type="InterPro" id="IPR019748">
    <property type="entry name" value="FERM_central"/>
</dbReference>
<dbReference type="GO" id="GO:0009887">
    <property type="term" value="P:animal organ morphogenesis"/>
    <property type="evidence" value="ECO:0007669"/>
    <property type="project" value="UniProtKB-ARBA"/>
</dbReference>
<evidence type="ECO:0000313" key="7">
    <source>
        <dbReference type="Proteomes" id="UP000694867"/>
    </source>
</evidence>
<gene>
    <name evidence="8" type="primary">LOC100905761</name>
</gene>
<feature type="compositionally biased region" description="Gly residues" evidence="5">
    <location>
        <begin position="389"/>
        <end position="403"/>
    </location>
</feature>
<dbReference type="Pfam" id="PF00373">
    <property type="entry name" value="FERM_M"/>
    <property type="match status" value="1"/>
</dbReference>
<dbReference type="InterPro" id="IPR014352">
    <property type="entry name" value="FERM/acyl-CoA-bd_prot_sf"/>
</dbReference>
<dbReference type="Gene3D" id="1.20.80.10">
    <property type="match status" value="1"/>
</dbReference>
<dbReference type="GO" id="GO:0048731">
    <property type="term" value="P:system development"/>
    <property type="evidence" value="ECO:0007669"/>
    <property type="project" value="UniProtKB-ARBA"/>
</dbReference>
<dbReference type="GO" id="GO:0005856">
    <property type="term" value="C:cytoskeleton"/>
    <property type="evidence" value="ECO:0007669"/>
    <property type="project" value="TreeGrafter"/>
</dbReference>
<dbReference type="Proteomes" id="UP000694867">
    <property type="component" value="Unplaced"/>
</dbReference>
<dbReference type="GO" id="GO:0031032">
    <property type="term" value="P:actomyosin structure organization"/>
    <property type="evidence" value="ECO:0007669"/>
    <property type="project" value="TreeGrafter"/>
</dbReference>
<dbReference type="Gene3D" id="2.30.29.30">
    <property type="entry name" value="Pleckstrin-homology domain (PH domain)/Phosphotyrosine-binding domain (PTB)"/>
    <property type="match status" value="1"/>
</dbReference>
<organism evidence="7 8">
    <name type="scientific">Galendromus occidentalis</name>
    <name type="common">western predatory mite</name>
    <dbReference type="NCBI Taxonomy" id="34638"/>
    <lineage>
        <taxon>Eukaryota</taxon>
        <taxon>Metazoa</taxon>
        <taxon>Ecdysozoa</taxon>
        <taxon>Arthropoda</taxon>
        <taxon>Chelicerata</taxon>
        <taxon>Arachnida</taxon>
        <taxon>Acari</taxon>
        <taxon>Parasitiformes</taxon>
        <taxon>Mesostigmata</taxon>
        <taxon>Gamasina</taxon>
        <taxon>Phytoseioidea</taxon>
        <taxon>Phytoseiidae</taxon>
        <taxon>Typhlodrominae</taxon>
        <taxon>Galendromus</taxon>
    </lineage>
</organism>
<dbReference type="GO" id="GO:0005737">
    <property type="term" value="C:cytoplasm"/>
    <property type="evidence" value="ECO:0007669"/>
    <property type="project" value="UniProtKB-SubCell"/>
</dbReference>
<feature type="compositionally biased region" description="Basic residues" evidence="5">
    <location>
        <begin position="1"/>
        <end position="11"/>
    </location>
</feature>
<dbReference type="PANTHER" id="PTHR23280:SF25">
    <property type="entry name" value="MOESIN_EZRIN_RADIXIN HOMOLOG 1"/>
    <property type="match status" value="1"/>
</dbReference>
<dbReference type="RefSeq" id="XP_028966462.1">
    <property type="nucleotide sequence ID" value="XM_029110629.1"/>
</dbReference>
<protein>
    <submittedName>
        <fullName evidence="8">Band 4.1-like protein 5</fullName>
    </submittedName>
</protein>
<dbReference type="InterPro" id="IPR019747">
    <property type="entry name" value="FERM_CS"/>
</dbReference>
<dbReference type="InterPro" id="IPR019749">
    <property type="entry name" value="Band_41_domain"/>
</dbReference>
<dbReference type="InterPro" id="IPR035963">
    <property type="entry name" value="FERM_2"/>
</dbReference>
<keyword evidence="3" id="KW-0963">Cytoplasm</keyword>
<dbReference type="Gene3D" id="3.10.20.90">
    <property type="entry name" value="Phosphatidylinositol 3-kinase Catalytic Subunit, Chain A, domain 1"/>
    <property type="match status" value="1"/>
</dbReference>
<dbReference type="InterPro" id="IPR018979">
    <property type="entry name" value="FERM_N"/>
</dbReference>
<dbReference type="PROSITE" id="PS50057">
    <property type="entry name" value="FERM_3"/>
    <property type="match status" value="1"/>
</dbReference>
<dbReference type="Pfam" id="PF09379">
    <property type="entry name" value="FERM_N"/>
    <property type="match status" value="1"/>
</dbReference>
<proteinExistence type="predicted"/>
<feature type="region of interest" description="Disordered" evidence="5">
    <location>
        <begin position="1"/>
        <end position="22"/>
    </location>
</feature>
<dbReference type="GO" id="GO:0070161">
    <property type="term" value="C:anchoring junction"/>
    <property type="evidence" value="ECO:0007669"/>
    <property type="project" value="UniProtKB-SubCell"/>
</dbReference>
<dbReference type="PROSITE" id="PS00660">
    <property type="entry name" value="FERM_1"/>
    <property type="match status" value="1"/>
</dbReference>
<accession>A0AAJ7SET6</accession>
<dbReference type="InterPro" id="IPR029071">
    <property type="entry name" value="Ubiquitin-like_domsf"/>
</dbReference>
<dbReference type="Pfam" id="PF08736">
    <property type="entry name" value="FA"/>
    <property type="match status" value="1"/>
</dbReference>
<name>A0AAJ7SET6_9ACAR</name>
<feature type="compositionally biased region" description="Polar residues" evidence="5">
    <location>
        <begin position="408"/>
        <end position="417"/>
    </location>
</feature>
<dbReference type="KEGG" id="goe:100905761"/>
<dbReference type="InterPro" id="IPR014847">
    <property type="entry name" value="FA"/>
</dbReference>
<evidence type="ECO:0000313" key="8">
    <source>
        <dbReference type="RefSeq" id="XP_028966462.1"/>
    </source>
</evidence>
<dbReference type="CDD" id="cd13186">
    <property type="entry name" value="FERM_C_NBL4_NBL5"/>
    <property type="match status" value="1"/>
</dbReference>
<evidence type="ECO:0000256" key="4">
    <source>
        <dbReference type="ARBA" id="ARBA00022949"/>
    </source>
</evidence>
<evidence type="ECO:0000259" key="6">
    <source>
        <dbReference type="PROSITE" id="PS50057"/>
    </source>
</evidence>
<feature type="region of interest" description="Disordered" evidence="5">
    <location>
        <begin position="333"/>
        <end position="426"/>
    </location>
</feature>
<dbReference type="GO" id="GO:0005886">
    <property type="term" value="C:plasma membrane"/>
    <property type="evidence" value="ECO:0007669"/>
    <property type="project" value="UniProtKB-ARBA"/>
</dbReference>
<evidence type="ECO:0000256" key="2">
    <source>
        <dbReference type="ARBA" id="ARBA00004496"/>
    </source>
</evidence>
<reference evidence="8" key="1">
    <citation type="submission" date="2025-08" db="UniProtKB">
        <authorList>
            <consortium name="RefSeq"/>
        </authorList>
    </citation>
    <scope>IDENTIFICATION</scope>
</reference>
<dbReference type="CDD" id="cd17108">
    <property type="entry name" value="FERM_F1_EPB41L5_like"/>
    <property type="match status" value="1"/>
</dbReference>
<sequence>MFRYLSRRWGGKHPQTSSSLGSKHSLPCKIVMLDGSDISIDLPKKAFGSELLELVFYNIDLIEKDYFGLQYTDAFHVQHWLDPTKQVKKQVKIGPPYTLRLKVKFYISEPNLLREELTRYLFFLQLKQDVLSGKLPCPRDTNIELSAYSLQSELGDYDPEEHTPELISEFRFCVEQDEEMEMEILDSFRKLRGQSSAQAELNYLNKAKWLEMYGVDMHTVLGKDGRDYSLGLTPTGILVFEEQTKIGLFFWPKITKLDFRNKKLTLIVVEDDDDGYEREHTFVFRLYNPKAAKNLWKCAVEHHSFFRLRSLPEHQRNMRQNLFRMGSRFRYSGKTEYQATARKTRRTVQFERRPSQRYSRRQSTTRRPKANNNHQQNNNNNNNNNNSNSGGGGSSSNNNGGGPATTDGAASSCSASKSENRYGKGPIKVPAVVVPPMKNLDMHNAEDRLDTLIKSIAKPVTAHNFNNEFVPAGDDKRGNTVVLDEETDEKPKLAADSKAAAAATPSTVQTPSSTAAPAATAAAATGSPVVVTTSNSLVVVSEPVRNNLKLVNNKPSKFPLANQIKNNIAKEKFKTVILCNPDGTPFPSEMNCKSDKSEETGPLIILHDPQPELTLLEVGPEDSSGGLLPPPTITPVPAEALSKLKIEKTPTTINDLLKLNEVNGEVRRSLSSASNKLISTEKQRRMSSCSAEEEISPWHVGTMNGRCSSGEDEIRIDSRIVKKRTMITTEL</sequence>
<dbReference type="SMART" id="SM01196">
    <property type="entry name" value="FERM_C"/>
    <property type="match status" value="1"/>
</dbReference>
<dbReference type="Pfam" id="PF09380">
    <property type="entry name" value="FERM_C"/>
    <property type="match status" value="1"/>
</dbReference>
<dbReference type="SUPFAM" id="SSF50729">
    <property type="entry name" value="PH domain-like"/>
    <property type="match status" value="1"/>
</dbReference>
<dbReference type="InterPro" id="IPR018980">
    <property type="entry name" value="FERM_PH-like_C"/>
</dbReference>
<dbReference type="SMART" id="SM01195">
    <property type="entry name" value="FA"/>
    <property type="match status" value="1"/>
</dbReference>
<feature type="region of interest" description="Disordered" evidence="5">
    <location>
        <begin position="486"/>
        <end position="512"/>
    </location>
</feature>
<dbReference type="FunFam" id="3.10.20.90:FF:000024">
    <property type="entry name" value="Erythrocyte membrane protein band 4.1-like 5"/>
    <property type="match status" value="1"/>
</dbReference>
<dbReference type="CDD" id="cd14473">
    <property type="entry name" value="FERM_B-lobe"/>
    <property type="match status" value="1"/>
</dbReference>
<dbReference type="PRINTS" id="PR00935">
    <property type="entry name" value="BAND41"/>
</dbReference>
<evidence type="ECO:0000256" key="3">
    <source>
        <dbReference type="ARBA" id="ARBA00022490"/>
    </source>
</evidence>
<keyword evidence="7" id="KW-1185">Reference proteome</keyword>
<evidence type="ECO:0000256" key="1">
    <source>
        <dbReference type="ARBA" id="ARBA00004282"/>
    </source>
</evidence>
<keyword evidence="4" id="KW-0965">Cell junction</keyword>
<feature type="compositionally biased region" description="Low complexity" evidence="5">
    <location>
        <begin position="496"/>
        <end position="512"/>
    </location>
</feature>
<comment type="subcellular location">
    <subcellularLocation>
        <location evidence="1">Cell junction</location>
    </subcellularLocation>
    <subcellularLocation>
        <location evidence="2">Cytoplasm</location>
    </subcellularLocation>
</comment>
<feature type="domain" description="FERM" evidence="6">
    <location>
        <begin position="26"/>
        <end position="310"/>
    </location>
</feature>
<dbReference type="PANTHER" id="PTHR23280">
    <property type="entry name" value="4.1 G PROTEIN"/>
    <property type="match status" value="1"/>
</dbReference>
<feature type="compositionally biased region" description="Basic residues" evidence="5">
    <location>
        <begin position="358"/>
        <end position="369"/>
    </location>
</feature>
<dbReference type="InterPro" id="IPR000299">
    <property type="entry name" value="FERM_domain"/>
</dbReference>
<dbReference type="GeneID" id="100905761"/>
<dbReference type="SUPFAM" id="SSF54236">
    <property type="entry name" value="Ubiquitin-like"/>
    <property type="match status" value="1"/>
</dbReference>
<feature type="compositionally biased region" description="Low complexity" evidence="5">
    <location>
        <begin position="371"/>
        <end position="388"/>
    </location>
</feature>
<dbReference type="InterPro" id="IPR011993">
    <property type="entry name" value="PH-like_dom_sf"/>
</dbReference>